<protein>
    <submittedName>
        <fullName evidence="4">Uncharacterized protein</fullName>
    </submittedName>
</protein>
<evidence type="ECO:0000313" key="5">
    <source>
        <dbReference type="Proteomes" id="UP000319160"/>
    </source>
</evidence>
<dbReference type="PROSITE" id="PS50294">
    <property type="entry name" value="WD_REPEATS_REGION"/>
    <property type="match status" value="1"/>
</dbReference>
<organism evidence="4 5">
    <name type="scientific">Xylaria flabelliformis</name>
    <dbReference type="NCBI Taxonomy" id="2512241"/>
    <lineage>
        <taxon>Eukaryota</taxon>
        <taxon>Fungi</taxon>
        <taxon>Dikarya</taxon>
        <taxon>Ascomycota</taxon>
        <taxon>Pezizomycotina</taxon>
        <taxon>Sordariomycetes</taxon>
        <taxon>Xylariomycetidae</taxon>
        <taxon>Xylariales</taxon>
        <taxon>Xylariaceae</taxon>
        <taxon>Xylaria</taxon>
    </lineage>
</organism>
<gene>
    <name evidence="4" type="ORF">FHL15_009668</name>
</gene>
<sequence>MRLSRQLQIINGTVWLWNIATGEHWLTLGGGNNEIYTCAFSAGSKTLATASRDGTIQIWDAATGVKHTTIGSKQFYKGLSFSKDGRYLKTDYGSYSLAAVSISPDTDPNSDSLNYALTIDHNWICLDKEKIVWILKEYRPTCVAYRGNTVVLGQGSGGLIILQLEHSHPRPIQPKGPDIMSDLVPQHDDNIRSNLSRLFIAAVS</sequence>
<dbReference type="EMBL" id="VFLP01000067">
    <property type="protein sequence ID" value="TRX89499.1"/>
    <property type="molecule type" value="Genomic_DNA"/>
</dbReference>
<name>A0A553HNK3_9PEZI</name>
<dbReference type="SMART" id="SM00320">
    <property type="entry name" value="WD40"/>
    <property type="match status" value="1"/>
</dbReference>
<dbReference type="Gene3D" id="2.130.10.10">
    <property type="entry name" value="YVTN repeat-like/Quinoprotein amine dehydrogenase"/>
    <property type="match status" value="1"/>
</dbReference>
<dbReference type="PANTHER" id="PTHR44019:SF8">
    <property type="entry name" value="POC1 CENTRIOLAR PROTEIN HOMOLOG"/>
    <property type="match status" value="1"/>
</dbReference>
<evidence type="ECO:0000256" key="1">
    <source>
        <dbReference type="ARBA" id="ARBA00022574"/>
    </source>
</evidence>
<dbReference type="OrthoDB" id="4768852at2759"/>
<dbReference type="InterPro" id="IPR001680">
    <property type="entry name" value="WD40_rpt"/>
</dbReference>
<dbReference type="InterPro" id="IPR015943">
    <property type="entry name" value="WD40/YVTN_repeat-like_dom_sf"/>
</dbReference>
<comment type="caution">
    <text evidence="4">The sequence shown here is derived from an EMBL/GenBank/DDBJ whole genome shotgun (WGS) entry which is preliminary data.</text>
</comment>
<proteinExistence type="predicted"/>
<dbReference type="InterPro" id="IPR036322">
    <property type="entry name" value="WD40_repeat_dom_sf"/>
</dbReference>
<keyword evidence="2" id="KW-0677">Repeat</keyword>
<keyword evidence="5" id="KW-1185">Reference proteome</keyword>
<accession>A0A553HNK3</accession>
<dbReference type="Pfam" id="PF00400">
    <property type="entry name" value="WD40"/>
    <property type="match status" value="1"/>
</dbReference>
<dbReference type="STRING" id="2512241.A0A553HNK3"/>
<dbReference type="SUPFAM" id="SSF50978">
    <property type="entry name" value="WD40 repeat-like"/>
    <property type="match status" value="1"/>
</dbReference>
<feature type="repeat" description="WD" evidence="3">
    <location>
        <begin position="28"/>
        <end position="69"/>
    </location>
</feature>
<reference evidence="5" key="1">
    <citation type="submission" date="2019-06" db="EMBL/GenBank/DDBJ databases">
        <title>Draft genome sequence of the griseofulvin-producing fungus Xylaria cubensis strain G536.</title>
        <authorList>
            <person name="Mead M.E."/>
            <person name="Raja H.A."/>
            <person name="Steenwyk J.L."/>
            <person name="Knowles S.L."/>
            <person name="Oberlies N.H."/>
            <person name="Rokas A."/>
        </authorList>
    </citation>
    <scope>NUCLEOTIDE SEQUENCE [LARGE SCALE GENOMIC DNA]</scope>
    <source>
        <strain evidence="5">G536</strain>
    </source>
</reference>
<dbReference type="Proteomes" id="UP000319160">
    <property type="component" value="Unassembled WGS sequence"/>
</dbReference>
<dbReference type="AlphaFoldDB" id="A0A553HNK3"/>
<dbReference type="InterPro" id="IPR019775">
    <property type="entry name" value="WD40_repeat_CS"/>
</dbReference>
<dbReference type="PROSITE" id="PS50082">
    <property type="entry name" value="WD_REPEATS_2"/>
    <property type="match status" value="1"/>
</dbReference>
<dbReference type="PROSITE" id="PS00678">
    <property type="entry name" value="WD_REPEATS_1"/>
    <property type="match status" value="1"/>
</dbReference>
<keyword evidence="1 3" id="KW-0853">WD repeat</keyword>
<dbReference type="PANTHER" id="PTHR44019">
    <property type="entry name" value="WD REPEAT-CONTAINING PROTEIN 55"/>
    <property type="match status" value="1"/>
</dbReference>
<evidence type="ECO:0000256" key="2">
    <source>
        <dbReference type="ARBA" id="ARBA00022737"/>
    </source>
</evidence>
<evidence type="ECO:0000313" key="4">
    <source>
        <dbReference type="EMBL" id="TRX89499.1"/>
    </source>
</evidence>
<evidence type="ECO:0000256" key="3">
    <source>
        <dbReference type="PROSITE-ProRule" id="PRU00221"/>
    </source>
</evidence>
<dbReference type="InterPro" id="IPR050505">
    <property type="entry name" value="WDR55/POC1"/>
</dbReference>